<keyword evidence="3" id="KW-1185">Reference proteome</keyword>
<feature type="transmembrane region" description="Helical" evidence="1">
    <location>
        <begin position="213"/>
        <end position="232"/>
    </location>
</feature>
<sequence length="458" mass="52770">MVQLKQLTIFLIFMGFASILFIFLSEIFHLQRISQRFVSIKAETESTRYWKSKVLPMLYENIILSIGLLISIYYIRPIWKSIRNQYLFSYVFLNIHQLAIKLPAILYQHYFVDVSFGVYTASSGKFFIDLILHYIINNLLFTAFVIPTILIGNRLAPPTTQKIMIEDNQDQIADSDPKLENLADVDLQELEEIEPDPEEHVESSQTAFRTSPLWIYLGGILISLYILSYILYPTYYKLFHTIYKPTPYIDQKSLGNQFQNFTFPMKDKRNESIYIIPNDIDNFYRLELMGTIFPKKVISSNILSKSVPEELRAGAVYLDSLIDNQANLVGFFIGLLRPLLFIIIFKVVDAAGIKEFHIRPGKTVPCVLLVSFAFYNTVMIYAEPLIASVPRYFQKIADCTSVRSGYPMNVIISRIDRANFATVTHHPIFSLVFVKTASPEERFANIDVCLKSGKPKLM</sequence>
<keyword evidence="1" id="KW-0812">Transmembrane</keyword>
<feature type="transmembrane region" description="Helical" evidence="1">
    <location>
        <begin position="7"/>
        <end position="28"/>
    </location>
</feature>
<protein>
    <recommendedName>
        <fullName evidence="4">CAAX prenyl protease 1 N-terminal domain-containing protein</fullName>
    </recommendedName>
</protein>
<evidence type="ECO:0008006" key="4">
    <source>
        <dbReference type="Google" id="ProtNLM"/>
    </source>
</evidence>
<dbReference type="InParanoid" id="A2DC53"/>
<proteinExistence type="predicted"/>
<feature type="transmembrane region" description="Helical" evidence="1">
    <location>
        <begin position="87"/>
        <end position="111"/>
    </location>
</feature>
<evidence type="ECO:0000313" key="2">
    <source>
        <dbReference type="EMBL" id="EAY22094.1"/>
    </source>
</evidence>
<reference evidence="2" key="2">
    <citation type="journal article" date="2007" name="Science">
        <title>Draft genome sequence of the sexually transmitted pathogen Trichomonas vaginalis.</title>
        <authorList>
            <person name="Carlton J.M."/>
            <person name="Hirt R.P."/>
            <person name="Silva J.C."/>
            <person name="Delcher A.L."/>
            <person name="Schatz M."/>
            <person name="Zhao Q."/>
            <person name="Wortman J.R."/>
            <person name="Bidwell S.L."/>
            <person name="Alsmark U.C.M."/>
            <person name="Besteiro S."/>
            <person name="Sicheritz-Ponten T."/>
            <person name="Noel C.J."/>
            <person name="Dacks J.B."/>
            <person name="Foster P.G."/>
            <person name="Simillion C."/>
            <person name="Van de Peer Y."/>
            <person name="Miranda-Saavedra D."/>
            <person name="Barton G.J."/>
            <person name="Westrop G.D."/>
            <person name="Mueller S."/>
            <person name="Dessi D."/>
            <person name="Fiori P.L."/>
            <person name="Ren Q."/>
            <person name="Paulsen I."/>
            <person name="Zhang H."/>
            <person name="Bastida-Corcuera F.D."/>
            <person name="Simoes-Barbosa A."/>
            <person name="Brown M.T."/>
            <person name="Hayes R.D."/>
            <person name="Mukherjee M."/>
            <person name="Okumura C.Y."/>
            <person name="Schneider R."/>
            <person name="Smith A.J."/>
            <person name="Vanacova S."/>
            <person name="Villalvazo M."/>
            <person name="Haas B.J."/>
            <person name="Pertea M."/>
            <person name="Feldblyum T.V."/>
            <person name="Utterback T.R."/>
            <person name="Shu C.L."/>
            <person name="Osoegawa K."/>
            <person name="de Jong P.J."/>
            <person name="Hrdy I."/>
            <person name="Horvathova L."/>
            <person name="Zubacova Z."/>
            <person name="Dolezal P."/>
            <person name="Malik S.B."/>
            <person name="Logsdon J.M. Jr."/>
            <person name="Henze K."/>
            <person name="Gupta A."/>
            <person name="Wang C.C."/>
            <person name="Dunne R.L."/>
            <person name="Upcroft J.A."/>
            <person name="Upcroft P."/>
            <person name="White O."/>
            <person name="Salzberg S.L."/>
            <person name="Tang P."/>
            <person name="Chiu C.-H."/>
            <person name="Lee Y.-S."/>
            <person name="Embley T.M."/>
            <person name="Coombs G.H."/>
            <person name="Mottram J.C."/>
            <person name="Tachezy J."/>
            <person name="Fraser-Liggett C.M."/>
            <person name="Johnson P.J."/>
        </authorList>
    </citation>
    <scope>NUCLEOTIDE SEQUENCE [LARGE SCALE GENOMIC DNA]</scope>
    <source>
        <strain evidence="2">G3</strain>
    </source>
</reference>
<dbReference type="AlphaFoldDB" id="A2DC53"/>
<feature type="transmembrane region" description="Helical" evidence="1">
    <location>
        <begin position="328"/>
        <end position="351"/>
    </location>
</feature>
<name>A2DC53_TRIV3</name>
<dbReference type="EMBL" id="DS113186">
    <property type="protein sequence ID" value="EAY22094.1"/>
    <property type="molecule type" value="Genomic_DNA"/>
</dbReference>
<dbReference type="Proteomes" id="UP000001542">
    <property type="component" value="Unassembled WGS sequence"/>
</dbReference>
<feature type="transmembrane region" description="Helical" evidence="1">
    <location>
        <begin position="363"/>
        <end position="382"/>
    </location>
</feature>
<accession>A2DC53</accession>
<dbReference type="VEuPathDB" id="TrichDB:TVAG_457290"/>
<feature type="transmembrane region" description="Helical" evidence="1">
    <location>
        <begin position="57"/>
        <end position="75"/>
    </location>
</feature>
<evidence type="ECO:0000256" key="1">
    <source>
        <dbReference type="SAM" id="Phobius"/>
    </source>
</evidence>
<gene>
    <name evidence="2" type="ORF">TVAG_457290</name>
</gene>
<keyword evidence="1" id="KW-1133">Transmembrane helix</keyword>
<dbReference type="KEGG" id="tva:5467647"/>
<keyword evidence="1" id="KW-0472">Membrane</keyword>
<evidence type="ECO:0000313" key="3">
    <source>
        <dbReference type="Proteomes" id="UP000001542"/>
    </source>
</evidence>
<dbReference type="VEuPathDB" id="TrichDB:TVAGG3_0263150"/>
<feature type="transmembrane region" description="Helical" evidence="1">
    <location>
        <begin position="131"/>
        <end position="152"/>
    </location>
</feature>
<organism evidence="2 3">
    <name type="scientific">Trichomonas vaginalis (strain ATCC PRA-98 / G3)</name>
    <dbReference type="NCBI Taxonomy" id="412133"/>
    <lineage>
        <taxon>Eukaryota</taxon>
        <taxon>Metamonada</taxon>
        <taxon>Parabasalia</taxon>
        <taxon>Trichomonadida</taxon>
        <taxon>Trichomonadidae</taxon>
        <taxon>Trichomonas</taxon>
    </lineage>
</organism>
<dbReference type="RefSeq" id="XP_001583080.1">
    <property type="nucleotide sequence ID" value="XM_001583030.1"/>
</dbReference>
<reference evidence="2" key="1">
    <citation type="submission" date="2006-10" db="EMBL/GenBank/DDBJ databases">
        <authorList>
            <person name="Amadeo P."/>
            <person name="Zhao Q."/>
            <person name="Wortman J."/>
            <person name="Fraser-Liggett C."/>
            <person name="Carlton J."/>
        </authorList>
    </citation>
    <scope>NUCLEOTIDE SEQUENCE</scope>
    <source>
        <strain evidence="2">G3</strain>
    </source>
</reference>